<dbReference type="PANTHER" id="PTHR30031:SF2">
    <property type="entry name" value="PHOSPHOENOLPYRUVATE CARBOXYKINASE (ATP)"/>
    <property type="match status" value="1"/>
</dbReference>
<comment type="caution">
    <text evidence="3">The sequence shown here is derived from an EMBL/GenBank/DDBJ whole genome shotgun (WGS) entry which is preliminary data.</text>
</comment>
<sequence length="1030" mass="109414">MPERQYGPVPQQADDVAPFLDLTTPSPTGHRRSRLAALKPRLNVPERSALPSKPTSFIRSEQLLAVDALPSVDLSAIPPSAGRRRRHTVDTLVQPTAKTQQRQQQRPEAVVVAPPRSNDVHVPILGDCALKDSYCLQLQFDDDAITSTQQLTPMAQLAMLRETMASMTNKAGRLDRATLSQAFERLLYLFNATAASAAHSPVAAPRGDDDWAVPAADVLSAVLGDDGETLFNREPQPAAPAADVLAEVAEAARLAAALRSRYGAHRLVERISSTALACSWLTHVVQSLFELVRLQDLERFTDQESPPLAALEAYSRAQIAASQRRSAQRDDALRESLARCRSLEHQLAAARAGEVEITRQHEMLADLFDRRGASLDAARQRLVEADRQRDRLEARVSELEGQLADLRRLFDESTPGLSSRQARHVFSFLWQHGYGQDEEGDYEMGDDGDFEGDDLGDDDLCVAIPATQASASLPPSAPLRPAPLIIDVDADDAADAQLAGAGRSDRADAADSEAHSARGVKRRAASLVAEDAMSAQRLARQLRTEGLGTPASAKRNRSSPGSGPSPTIASITTGSQATSPAGSTPSAGAPPSRRELVAAAALARSQGDNAGGNDADGAGPSAPGDAPLTFTGSDAASHVASYTAVPAAPPGVALAPPVFPRVPLPFALGNVRGRSSVLQYNSLDETQSIPEEHDGLNIEFNWSLADDDVTPYGDAYRNLRWSKLAEFAKDVKPAGKAFKVREVDVDASFAEYESAFENVTAHLSQLDNLFAQDGALGSFKDNRTRTRVITDSPLVALFAQNLLVRVPTKDPHAARPIVVYVATEGEFKGKEPQALLFLDKDEAEQLFVKVVITGAADLSAVKDAIALAKKKLAEHTEAESLVLPGDVLLKNDKTALVFNISAAGRAQNVNAGQLYAAHSSIWGPAGVTSLFGGAIVDAGANQKKQAVATEEGAAVHVPCNNIVDAPAAAIFVSRKGSGVKPISVEEASSLLTAVDADADAEKFVALLKQSSTKTFAVGSDADIDAALAKL</sequence>
<organism evidence="3 4">
    <name type="scientific">Pythium insidiosum</name>
    <name type="common">Pythiosis disease agent</name>
    <dbReference type="NCBI Taxonomy" id="114742"/>
    <lineage>
        <taxon>Eukaryota</taxon>
        <taxon>Sar</taxon>
        <taxon>Stramenopiles</taxon>
        <taxon>Oomycota</taxon>
        <taxon>Peronosporomycetes</taxon>
        <taxon>Pythiales</taxon>
        <taxon>Pythiaceae</taxon>
        <taxon>Pythium</taxon>
    </lineage>
</organism>
<dbReference type="GO" id="GO:0006094">
    <property type="term" value="P:gluconeogenesis"/>
    <property type="evidence" value="ECO:0007669"/>
    <property type="project" value="InterPro"/>
</dbReference>
<feature type="compositionally biased region" description="Basic and acidic residues" evidence="2">
    <location>
        <begin position="503"/>
        <end position="516"/>
    </location>
</feature>
<keyword evidence="4" id="KW-1185">Reference proteome</keyword>
<feature type="compositionally biased region" description="Low complexity" evidence="2">
    <location>
        <begin position="577"/>
        <end position="591"/>
    </location>
</feature>
<protein>
    <submittedName>
        <fullName evidence="3">Uncharacterized protein</fullName>
    </submittedName>
</protein>
<keyword evidence="1" id="KW-0175">Coiled coil</keyword>
<reference evidence="3" key="1">
    <citation type="submission" date="2021-12" db="EMBL/GenBank/DDBJ databases">
        <title>Prjna785345.</title>
        <authorList>
            <person name="Rujirawat T."/>
            <person name="Krajaejun T."/>
        </authorList>
    </citation>
    <scope>NUCLEOTIDE SEQUENCE</scope>
    <source>
        <strain evidence="3">Pi057C3</strain>
    </source>
</reference>
<evidence type="ECO:0000256" key="2">
    <source>
        <dbReference type="SAM" id="MobiDB-lite"/>
    </source>
</evidence>
<name>A0AAD5LKN1_PYTIN</name>
<feature type="compositionally biased region" description="Low complexity" evidence="2">
    <location>
        <begin position="606"/>
        <end position="627"/>
    </location>
</feature>
<evidence type="ECO:0000313" key="3">
    <source>
        <dbReference type="EMBL" id="KAJ0404536.1"/>
    </source>
</evidence>
<feature type="region of interest" description="Disordered" evidence="2">
    <location>
        <begin position="1"/>
        <end position="32"/>
    </location>
</feature>
<feature type="region of interest" description="Disordered" evidence="2">
    <location>
        <begin position="497"/>
        <end position="523"/>
    </location>
</feature>
<evidence type="ECO:0000256" key="1">
    <source>
        <dbReference type="SAM" id="Coils"/>
    </source>
</evidence>
<gene>
    <name evidence="3" type="ORF">P43SY_001636</name>
</gene>
<dbReference type="AlphaFoldDB" id="A0AAD5LKN1"/>
<proteinExistence type="predicted"/>
<dbReference type="GO" id="GO:0004612">
    <property type="term" value="F:phosphoenolpyruvate carboxykinase (ATP) activity"/>
    <property type="evidence" value="ECO:0007669"/>
    <property type="project" value="InterPro"/>
</dbReference>
<dbReference type="Proteomes" id="UP001209570">
    <property type="component" value="Unassembled WGS sequence"/>
</dbReference>
<dbReference type="InterPro" id="IPR001272">
    <property type="entry name" value="PEP_carboxykinase_ATP"/>
</dbReference>
<accession>A0AAD5LKN1</accession>
<dbReference type="EMBL" id="JAKCXM010000061">
    <property type="protein sequence ID" value="KAJ0404536.1"/>
    <property type="molecule type" value="Genomic_DNA"/>
</dbReference>
<dbReference type="SUPFAM" id="SSF68923">
    <property type="entry name" value="PEP carboxykinase N-terminal domain"/>
    <property type="match status" value="1"/>
</dbReference>
<dbReference type="SUPFAM" id="SSF90257">
    <property type="entry name" value="Myosin rod fragments"/>
    <property type="match status" value="1"/>
</dbReference>
<dbReference type="PANTHER" id="PTHR30031">
    <property type="entry name" value="PHOSPHOENOLPYRUVATE CARBOXYKINASE ATP"/>
    <property type="match status" value="1"/>
</dbReference>
<feature type="region of interest" description="Disordered" evidence="2">
    <location>
        <begin position="606"/>
        <end position="630"/>
    </location>
</feature>
<dbReference type="InterPro" id="IPR008210">
    <property type="entry name" value="PEP_carboxykinase_N"/>
</dbReference>
<dbReference type="Gene3D" id="3.40.449.10">
    <property type="entry name" value="Phosphoenolpyruvate Carboxykinase, domain 1"/>
    <property type="match status" value="1"/>
</dbReference>
<dbReference type="GO" id="GO:0005829">
    <property type="term" value="C:cytosol"/>
    <property type="evidence" value="ECO:0007669"/>
    <property type="project" value="TreeGrafter"/>
</dbReference>
<feature type="coiled-coil region" evidence="1">
    <location>
        <begin position="375"/>
        <end position="409"/>
    </location>
</feature>
<feature type="compositionally biased region" description="Polar residues" evidence="2">
    <location>
        <begin position="567"/>
        <end position="576"/>
    </location>
</feature>
<dbReference type="GO" id="GO:0005524">
    <property type="term" value="F:ATP binding"/>
    <property type="evidence" value="ECO:0007669"/>
    <property type="project" value="InterPro"/>
</dbReference>
<evidence type="ECO:0000313" key="4">
    <source>
        <dbReference type="Proteomes" id="UP001209570"/>
    </source>
</evidence>
<feature type="region of interest" description="Disordered" evidence="2">
    <location>
        <begin position="542"/>
        <end position="593"/>
    </location>
</feature>